<proteinExistence type="inferred from homology"/>
<dbReference type="PANTHER" id="PTHR43140:SF1">
    <property type="entry name" value="TYPE I RESTRICTION ENZYME ECOKI SPECIFICITY SUBUNIT"/>
    <property type="match status" value="1"/>
</dbReference>
<keyword evidence="6" id="KW-0378">Hydrolase</keyword>
<dbReference type="Proteomes" id="UP001589707">
    <property type="component" value="Unassembled WGS sequence"/>
</dbReference>
<dbReference type="GO" id="GO:0004519">
    <property type="term" value="F:endonuclease activity"/>
    <property type="evidence" value="ECO:0007669"/>
    <property type="project" value="UniProtKB-KW"/>
</dbReference>
<dbReference type="Gene3D" id="3.90.220.20">
    <property type="entry name" value="DNA methylase specificity domains"/>
    <property type="match status" value="1"/>
</dbReference>
<dbReference type="InterPro" id="IPR000055">
    <property type="entry name" value="Restrct_endonuc_typeI_TRD"/>
</dbReference>
<dbReference type="RefSeq" id="WP_376837840.1">
    <property type="nucleotide sequence ID" value="NZ_JBHMAU010000015.1"/>
</dbReference>
<evidence type="ECO:0000259" key="5">
    <source>
        <dbReference type="Pfam" id="PF01420"/>
    </source>
</evidence>
<dbReference type="InterPro" id="IPR051212">
    <property type="entry name" value="Type-I_RE_S_subunit"/>
</dbReference>
<feature type="domain" description="Type I restriction modification DNA specificity" evidence="5">
    <location>
        <begin position="86"/>
        <end position="178"/>
    </location>
</feature>
<dbReference type="InterPro" id="IPR044946">
    <property type="entry name" value="Restrct_endonuc_typeI_TRD_sf"/>
</dbReference>
<evidence type="ECO:0000256" key="3">
    <source>
        <dbReference type="ARBA" id="ARBA00023125"/>
    </source>
</evidence>
<evidence type="ECO:0000313" key="7">
    <source>
        <dbReference type="Proteomes" id="UP001589707"/>
    </source>
</evidence>
<dbReference type="EC" id="3.1.21.-" evidence="6"/>
<dbReference type="Pfam" id="PF01420">
    <property type="entry name" value="Methylase_S"/>
    <property type="match status" value="1"/>
</dbReference>
<evidence type="ECO:0000313" key="6">
    <source>
        <dbReference type="EMBL" id="MFB9775051.1"/>
    </source>
</evidence>
<keyword evidence="3" id="KW-0238">DNA-binding</keyword>
<keyword evidence="7" id="KW-1185">Reference proteome</keyword>
<keyword evidence="6" id="KW-0540">Nuclease</keyword>
<evidence type="ECO:0000256" key="2">
    <source>
        <dbReference type="ARBA" id="ARBA00022747"/>
    </source>
</evidence>
<dbReference type="GO" id="GO:0016787">
    <property type="term" value="F:hydrolase activity"/>
    <property type="evidence" value="ECO:0007669"/>
    <property type="project" value="UniProtKB-KW"/>
</dbReference>
<organism evidence="6 7">
    <name type="scientific">Brevibacterium otitidis</name>
    <dbReference type="NCBI Taxonomy" id="53364"/>
    <lineage>
        <taxon>Bacteria</taxon>
        <taxon>Bacillati</taxon>
        <taxon>Actinomycetota</taxon>
        <taxon>Actinomycetes</taxon>
        <taxon>Micrococcales</taxon>
        <taxon>Brevibacteriaceae</taxon>
        <taxon>Brevibacterium</taxon>
    </lineage>
</organism>
<comment type="similarity">
    <text evidence="1">Belongs to the type-I restriction system S methylase family.</text>
</comment>
<keyword evidence="6" id="KW-0255">Endonuclease</keyword>
<comment type="caution">
    <text evidence="6">The sequence shown here is derived from an EMBL/GenBank/DDBJ whole genome shotgun (WGS) entry which is preliminary data.</text>
</comment>
<dbReference type="SUPFAM" id="SSF116734">
    <property type="entry name" value="DNA methylase specificity domain"/>
    <property type="match status" value="1"/>
</dbReference>
<dbReference type="EMBL" id="JBHMAU010000015">
    <property type="protein sequence ID" value="MFB9775051.1"/>
    <property type="molecule type" value="Genomic_DNA"/>
</dbReference>
<name>A0ABV5WYY8_9MICO</name>
<reference evidence="6 7" key="1">
    <citation type="submission" date="2024-09" db="EMBL/GenBank/DDBJ databases">
        <authorList>
            <person name="Sun Q."/>
            <person name="Mori K."/>
        </authorList>
    </citation>
    <scope>NUCLEOTIDE SEQUENCE [LARGE SCALE GENOMIC DNA]</scope>
    <source>
        <strain evidence="6 7">JCM 11683</strain>
    </source>
</reference>
<keyword evidence="2" id="KW-0680">Restriction system</keyword>
<evidence type="ECO:0000256" key="1">
    <source>
        <dbReference type="ARBA" id="ARBA00010923"/>
    </source>
</evidence>
<protein>
    <submittedName>
        <fullName evidence="6">Restriction endonuclease subunit S</fullName>
        <ecNumber evidence="6">3.1.21.-</ecNumber>
    </submittedName>
</protein>
<accession>A0ABV5WYY8</accession>
<sequence>MGEFGSLFGGLTGKSKADFTGGNARFASYRNVFSNISLDTEVGDSVWIREGERQRALAYGDVVFTGSSESRDEVGMSSVVTSHLAEPMYLNSFCIGFRQVGPQLLNPDFAKHLFRSSVMRKQIIKTANGVTRFNISKQQLEKVQVPIVELEEQLRIAGILDEFEELVNDLRFGLPAELAARRKQYEYYRDKLLTFQEVTV</sequence>
<comment type="subunit">
    <text evidence="4">The methyltransferase is composed of M and S polypeptides.</text>
</comment>
<evidence type="ECO:0000256" key="4">
    <source>
        <dbReference type="ARBA" id="ARBA00038652"/>
    </source>
</evidence>
<gene>
    <name evidence="6" type="ORF">ACFFN1_01225</name>
</gene>
<dbReference type="PANTHER" id="PTHR43140">
    <property type="entry name" value="TYPE-1 RESTRICTION ENZYME ECOKI SPECIFICITY PROTEIN"/>
    <property type="match status" value="1"/>
</dbReference>